<evidence type="ECO:0000256" key="2">
    <source>
        <dbReference type="ARBA" id="ARBA00022801"/>
    </source>
</evidence>
<dbReference type="InterPro" id="IPR052708">
    <property type="entry name" value="PxpC"/>
</dbReference>
<dbReference type="PANTHER" id="PTHR43309">
    <property type="entry name" value="5-OXOPROLINASE SUBUNIT C"/>
    <property type="match status" value="1"/>
</dbReference>
<evidence type="ECO:0000259" key="4">
    <source>
        <dbReference type="SMART" id="SM00797"/>
    </source>
</evidence>
<accession>A0ABV8ZXK4</accession>
<dbReference type="InterPro" id="IPR029000">
    <property type="entry name" value="Cyclophilin-like_dom_sf"/>
</dbReference>
<dbReference type="SUPFAM" id="SSF50891">
    <property type="entry name" value="Cyclophilin-like"/>
    <property type="match status" value="1"/>
</dbReference>
<gene>
    <name evidence="5" type="ORF">ACFO0R_18020</name>
</gene>
<dbReference type="EMBL" id="JBHSEK010000014">
    <property type="protein sequence ID" value="MFC4491511.1"/>
    <property type="molecule type" value="Genomic_DNA"/>
</dbReference>
<sequence length="310" mass="32921">MIEVIQAGVQSTVQDLGRRGLRHLGVAQCGALDGPALIMANRLLANAADAAGIEVVAGPFRLRFLRDAWFALGGADFGAELDGEPVWSGWRYPARAGQQLTLSGGRHGMRAYLALAGGIAVPLALGARATDLQAGLGGWQGRALRGGDRLPLGAAAPLSGRLGRRGLGWSPELRCLPGPDWHAFTPATRQAFCRQQWTVSPQSNRMGYRLLGEELARASGGESLSHAVLPGVVQVPPGGQPIVLLADAQTTGGYPRIACVIEADLWKLAQARPGVRLHFVMVDAQQATAARLRQRQLLQAQDWSQACRSI</sequence>
<comment type="caution">
    <text evidence="5">The sequence shown here is derived from an EMBL/GenBank/DDBJ whole genome shotgun (WGS) entry which is preliminary data.</text>
</comment>
<feature type="domain" description="Carboxyltransferase" evidence="4">
    <location>
        <begin position="23"/>
        <end position="298"/>
    </location>
</feature>
<evidence type="ECO:0000313" key="6">
    <source>
        <dbReference type="Proteomes" id="UP001595999"/>
    </source>
</evidence>
<dbReference type="NCBIfam" id="TIGR00724">
    <property type="entry name" value="urea_amlyse_rel"/>
    <property type="match status" value="1"/>
</dbReference>
<proteinExistence type="predicted"/>
<dbReference type="Gene3D" id="2.40.100.10">
    <property type="entry name" value="Cyclophilin-like"/>
    <property type="match status" value="1"/>
</dbReference>
<evidence type="ECO:0000313" key="5">
    <source>
        <dbReference type="EMBL" id="MFC4491511.1"/>
    </source>
</evidence>
<dbReference type="PANTHER" id="PTHR43309:SF3">
    <property type="entry name" value="5-OXOPROLINASE SUBUNIT C"/>
    <property type="match status" value="1"/>
</dbReference>
<dbReference type="RefSeq" id="WP_378124809.1">
    <property type="nucleotide sequence ID" value="NZ_JBHSEK010000014.1"/>
</dbReference>
<organism evidence="5 6">
    <name type="scientific">Chromobacterium aquaticum</name>
    <dbReference type="NCBI Taxonomy" id="467180"/>
    <lineage>
        <taxon>Bacteria</taxon>
        <taxon>Pseudomonadati</taxon>
        <taxon>Pseudomonadota</taxon>
        <taxon>Betaproteobacteria</taxon>
        <taxon>Neisseriales</taxon>
        <taxon>Chromobacteriaceae</taxon>
        <taxon>Chromobacterium</taxon>
    </lineage>
</organism>
<name>A0ABV8ZXK4_9NEIS</name>
<dbReference type="InterPro" id="IPR003778">
    <property type="entry name" value="CT_A_B"/>
</dbReference>
<keyword evidence="1" id="KW-0547">Nucleotide-binding</keyword>
<reference evidence="6" key="1">
    <citation type="journal article" date="2019" name="Int. J. Syst. Evol. Microbiol.">
        <title>The Global Catalogue of Microorganisms (GCM) 10K type strain sequencing project: providing services to taxonomists for standard genome sequencing and annotation.</title>
        <authorList>
            <consortium name="The Broad Institute Genomics Platform"/>
            <consortium name="The Broad Institute Genome Sequencing Center for Infectious Disease"/>
            <person name="Wu L."/>
            <person name="Ma J."/>
        </authorList>
    </citation>
    <scope>NUCLEOTIDE SEQUENCE [LARGE SCALE GENOMIC DNA]</scope>
    <source>
        <strain evidence="6">CGMCC 4.7608</strain>
    </source>
</reference>
<evidence type="ECO:0000256" key="3">
    <source>
        <dbReference type="ARBA" id="ARBA00022840"/>
    </source>
</evidence>
<keyword evidence="6" id="KW-1185">Reference proteome</keyword>
<evidence type="ECO:0000256" key="1">
    <source>
        <dbReference type="ARBA" id="ARBA00022741"/>
    </source>
</evidence>
<dbReference type="Proteomes" id="UP001595999">
    <property type="component" value="Unassembled WGS sequence"/>
</dbReference>
<dbReference type="Pfam" id="PF02626">
    <property type="entry name" value="CT_A_B"/>
    <property type="match status" value="1"/>
</dbReference>
<dbReference type="SMART" id="SM00797">
    <property type="entry name" value="AHS2"/>
    <property type="match status" value="1"/>
</dbReference>
<keyword evidence="3" id="KW-0067">ATP-binding</keyword>
<keyword evidence="2" id="KW-0378">Hydrolase</keyword>
<protein>
    <submittedName>
        <fullName evidence="5">Biotin-dependent carboxyltransferase family protein</fullName>
    </submittedName>
</protein>